<comment type="subcellular location">
    <subcellularLocation>
        <location evidence="1">Cytoplasm</location>
    </subcellularLocation>
</comment>
<evidence type="ECO:0000313" key="12">
    <source>
        <dbReference type="EMBL" id="NKY20723.1"/>
    </source>
</evidence>
<dbReference type="InterPro" id="IPR051351">
    <property type="entry name" value="Ascorbate-PTS_EIIA_comp"/>
</dbReference>
<protein>
    <recommendedName>
        <fullName evidence="9">Ascorbate-specific PTS system EIIA component</fullName>
    </recommendedName>
    <alternativeName>
        <fullName evidence="10">Ascorbate-specific phosphotransferase enzyme IIA component</fullName>
    </alternativeName>
</protein>
<proteinExistence type="predicted"/>
<keyword evidence="3" id="KW-0963">Cytoplasm</keyword>
<keyword evidence="7" id="KW-0418">Kinase</keyword>
<evidence type="ECO:0000313" key="13">
    <source>
        <dbReference type="Proteomes" id="UP000582646"/>
    </source>
</evidence>
<evidence type="ECO:0000256" key="10">
    <source>
        <dbReference type="ARBA" id="ARBA00042072"/>
    </source>
</evidence>
<keyword evidence="13" id="KW-1185">Reference proteome</keyword>
<reference evidence="12 13" key="1">
    <citation type="submission" date="2020-04" db="EMBL/GenBank/DDBJ databases">
        <title>MicrobeNet Type strains.</title>
        <authorList>
            <person name="Nicholson A.C."/>
        </authorList>
    </citation>
    <scope>NUCLEOTIDE SEQUENCE [LARGE SCALE GENOMIC DNA]</scope>
    <source>
        <strain evidence="12 13">DSM 44113</strain>
    </source>
</reference>
<evidence type="ECO:0000259" key="11">
    <source>
        <dbReference type="PROSITE" id="PS51094"/>
    </source>
</evidence>
<dbReference type="GO" id="GO:0016301">
    <property type="term" value="F:kinase activity"/>
    <property type="evidence" value="ECO:0007669"/>
    <property type="project" value="UniProtKB-KW"/>
</dbReference>
<evidence type="ECO:0000256" key="7">
    <source>
        <dbReference type="ARBA" id="ARBA00022777"/>
    </source>
</evidence>
<feature type="domain" description="PTS EIIA type-2" evidence="11">
    <location>
        <begin position="2"/>
        <end position="145"/>
    </location>
</feature>
<keyword evidence="12" id="KW-0762">Sugar transport</keyword>
<dbReference type="PANTHER" id="PTHR36203:SF1">
    <property type="entry name" value="ASCORBATE-SPECIFIC PTS SYSTEM EIIA COMPONENT"/>
    <property type="match status" value="1"/>
</dbReference>
<keyword evidence="4" id="KW-0597">Phosphoprotein</keyword>
<dbReference type="EMBL" id="JAAXOQ010000041">
    <property type="protein sequence ID" value="NKY20723.1"/>
    <property type="molecule type" value="Genomic_DNA"/>
</dbReference>
<dbReference type="Pfam" id="PF00359">
    <property type="entry name" value="PTS_EIIA_2"/>
    <property type="match status" value="1"/>
</dbReference>
<keyword evidence="2" id="KW-0813">Transport</keyword>
<sequence>MAVIAELDIALKQDAADWKQAIALAGVLLTRGGHATDQYTAEMIRTVEELGPYIVIAPGFALAHSRPSPSVLGPGLSLVTLRTPVEFGSAANDPVDIVVGLCSLDHVSHVERLAALAGYLGSDGSMEFLRSATDPGAVAASLNDFNESGAKK</sequence>
<evidence type="ECO:0000256" key="2">
    <source>
        <dbReference type="ARBA" id="ARBA00022448"/>
    </source>
</evidence>
<keyword evidence="5" id="KW-0808">Transferase</keyword>
<evidence type="ECO:0000256" key="9">
    <source>
        <dbReference type="ARBA" id="ARBA00041175"/>
    </source>
</evidence>
<evidence type="ECO:0000256" key="1">
    <source>
        <dbReference type="ARBA" id="ARBA00004496"/>
    </source>
</evidence>
<evidence type="ECO:0000256" key="8">
    <source>
        <dbReference type="ARBA" id="ARBA00037387"/>
    </source>
</evidence>
<keyword evidence="6" id="KW-0598">Phosphotransferase system</keyword>
<accession>A0A846X6K2</accession>
<dbReference type="PROSITE" id="PS51094">
    <property type="entry name" value="PTS_EIIA_TYPE_2"/>
    <property type="match status" value="1"/>
</dbReference>
<comment type="caution">
    <text evidence="12">The sequence shown here is derived from an EMBL/GenBank/DDBJ whole genome shotgun (WGS) entry which is preliminary data.</text>
</comment>
<dbReference type="RefSeq" id="WP_168547648.1">
    <property type="nucleotide sequence ID" value="NZ_BAAAKS010000042.1"/>
</dbReference>
<comment type="function">
    <text evidence="8">The phosphoenolpyruvate-dependent sugar phosphotransferase system (sugar PTS), a major carbohydrate active transport system, catalyzes the phosphorylation of incoming sugar substrates concomitantly with their translocation across the cell membrane. The enzyme II UlaABC PTS system is involved in ascorbate transport.</text>
</comment>
<dbReference type="Gene3D" id="3.40.930.10">
    <property type="entry name" value="Mannitol-specific EII, Chain A"/>
    <property type="match status" value="1"/>
</dbReference>
<dbReference type="Proteomes" id="UP000582646">
    <property type="component" value="Unassembled WGS sequence"/>
</dbReference>
<evidence type="ECO:0000256" key="3">
    <source>
        <dbReference type="ARBA" id="ARBA00022490"/>
    </source>
</evidence>
<dbReference type="GO" id="GO:0005737">
    <property type="term" value="C:cytoplasm"/>
    <property type="evidence" value="ECO:0007669"/>
    <property type="project" value="UniProtKB-SubCell"/>
</dbReference>
<organism evidence="12 13">
    <name type="scientific">Tsukamurella spumae</name>
    <dbReference type="NCBI Taxonomy" id="44753"/>
    <lineage>
        <taxon>Bacteria</taxon>
        <taxon>Bacillati</taxon>
        <taxon>Actinomycetota</taxon>
        <taxon>Actinomycetes</taxon>
        <taxon>Mycobacteriales</taxon>
        <taxon>Tsukamurellaceae</taxon>
        <taxon>Tsukamurella</taxon>
    </lineage>
</organism>
<dbReference type="PANTHER" id="PTHR36203">
    <property type="entry name" value="ASCORBATE-SPECIFIC PTS SYSTEM EIIA COMPONENT"/>
    <property type="match status" value="1"/>
</dbReference>
<evidence type="ECO:0000256" key="5">
    <source>
        <dbReference type="ARBA" id="ARBA00022679"/>
    </source>
</evidence>
<name>A0A846X6K2_9ACTN</name>
<dbReference type="InterPro" id="IPR002178">
    <property type="entry name" value="PTS_EIIA_type-2_dom"/>
</dbReference>
<dbReference type="AlphaFoldDB" id="A0A846X6K2"/>
<dbReference type="SUPFAM" id="SSF55804">
    <property type="entry name" value="Phoshotransferase/anion transport protein"/>
    <property type="match status" value="1"/>
</dbReference>
<dbReference type="InterPro" id="IPR016152">
    <property type="entry name" value="PTrfase/Anion_transptr"/>
</dbReference>
<evidence type="ECO:0000256" key="4">
    <source>
        <dbReference type="ARBA" id="ARBA00022553"/>
    </source>
</evidence>
<evidence type="ECO:0000256" key="6">
    <source>
        <dbReference type="ARBA" id="ARBA00022683"/>
    </source>
</evidence>
<dbReference type="GO" id="GO:0009401">
    <property type="term" value="P:phosphoenolpyruvate-dependent sugar phosphotransferase system"/>
    <property type="evidence" value="ECO:0007669"/>
    <property type="project" value="UniProtKB-KW"/>
</dbReference>
<gene>
    <name evidence="12" type="ORF">HF999_20410</name>
</gene>